<dbReference type="eggNOG" id="ENOG5030DCN">
    <property type="taxonomic scope" value="Bacteria"/>
</dbReference>
<name>E6TQK3_EVAC2</name>
<protein>
    <submittedName>
        <fullName evidence="2">Uncharacterized protein</fullName>
    </submittedName>
</protein>
<gene>
    <name evidence="2" type="ordered locus">Bcell_2254</name>
</gene>
<evidence type="ECO:0000256" key="1">
    <source>
        <dbReference type="SAM" id="Phobius"/>
    </source>
</evidence>
<keyword evidence="1" id="KW-0472">Membrane</keyword>
<organism evidence="2 3">
    <name type="scientific">Evansella cellulosilytica (strain ATCC 21833 / DSM 2522 / FERM P-1141 / JCM 9156 / N-4)</name>
    <name type="common">Bacillus cellulosilyticus</name>
    <dbReference type="NCBI Taxonomy" id="649639"/>
    <lineage>
        <taxon>Bacteria</taxon>
        <taxon>Bacillati</taxon>
        <taxon>Bacillota</taxon>
        <taxon>Bacilli</taxon>
        <taxon>Bacillales</taxon>
        <taxon>Bacillaceae</taxon>
        <taxon>Evansella</taxon>
    </lineage>
</organism>
<dbReference type="Proteomes" id="UP000001401">
    <property type="component" value="Chromosome"/>
</dbReference>
<keyword evidence="3" id="KW-1185">Reference proteome</keyword>
<dbReference type="KEGG" id="bco:Bcell_2254"/>
<dbReference type="EMBL" id="CP002394">
    <property type="protein sequence ID" value="ADU30514.1"/>
    <property type="molecule type" value="Genomic_DNA"/>
</dbReference>
<dbReference type="AlphaFoldDB" id="E6TQK3"/>
<feature type="transmembrane region" description="Helical" evidence="1">
    <location>
        <begin position="109"/>
        <end position="130"/>
    </location>
</feature>
<evidence type="ECO:0000313" key="2">
    <source>
        <dbReference type="EMBL" id="ADU30514.1"/>
    </source>
</evidence>
<evidence type="ECO:0000313" key="3">
    <source>
        <dbReference type="Proteomes" id="UP000001401"/>
    </source>
</evidence>
<sequence length="242" mass="28181">MIILNWNHCTQLIKFELRNTPFYKYLLNIGVAIIFGWLFADILSNYFTESRSTPVIDMLLIIGISANSYMFRGYPFFLREVNNNLYIAPIQIHLRQLPFSEKTLIVSRLLSGFIFSIMSSISFIVILHIFLTTHHLAQIVSFSICWLMLVLSSSSFVTAAEPGSAMTKFYATFWTFFIVFLFFGASTLIQRITGHYFFEWYLIGTKEAPLLLTIIILVLSLLLFRLSLYYMNKYLSETDYHI</sequence>
<feature type="transmembrane region" description="Helical" evidence="1">
    <location>
        <begin position="52"/>
        <end position="71"/>
    </location>
</feature>
<accession>E6TQK3</accession>
<proteinExistence type="predicted"/>
<feature type="transmembrane region" description="Helical" evidence="1">
    <location>
        <begin position="136"/>
        <end position="157"/>
    </location>
</feature>
<keyword evidence="1" id="KW-1133">Transmembrane helix</keyword>
<dbReference type="TCDB" id="9.A.22.1.8">
    <property type="family name" value="the putative bacillus transporter or unknown function (btuf) family"/>
</dbReference>
<dbReference type="TCDB" id="9.A.22.1.3">
    <property type="family name" value="the putative bacillus transporter or unknown function (btuf) family"/>
</dbReference>
<feature type="transmembrane region" description="Helical" evidence="1">
    <location>
        <begin position="209"/>
        <end position="228"/>
    </location>
</feature>
<feature type="transmembrane region" description="Helical" evidence="1">
    <location>
        <begin position="22"/>
        <end position="40"/>
    </location>
</feature>
<keyword evidence="1" id="KW-0812">Transmembrane</keyword>
<reference evidence="2" key="1">
    <citation type="submission" date="2010-12" db="EMBL/GenBank/DDBJ databases">
        <title>Complete sequence of Bacillus cellulosilyticus DSM 2522.</title>
        <authorList>
            <consortium name="US DOE Joint Genome Institute"/>
            <person name="Lucas S."/>
            <person name="Copeland A."/>
            <person name="Lapidus A."/>
            <person name="Cheng J.-F."/>
            <person name="Bruce D."/>
            <person name="Goodwin L."/>
            <person name="Pitluck S."/>
            <person name="Chertkov O."/>
            <person name="Detter J.C."/>
            <person name="Han C."/>
            <person name="Tapia R."/>
            <person name="Land M."/>
            <person name="Hauser L."/>
            <person name="Jeffries C."/>
            <person name="Kyrpides N."/>
            <person name="Ivanova N."/>
            <person name="Mikhailova N."/>
            <person name="Brumm P."/>
            <person name="Mead D."/>
            <person name="Woyke T."/>
        </authorList>
    </citation>
    <scope>NUCLEOTIDE SEQUENCE [LARGE SCALE GENOMIC DNA]</scope>
    <source>
        <strain evidence="2">DSM 2522</strain>
    </source>
</reference>
<dbReference type="HOGENOM" id="CLU_1145417_0_0_9"/>
<dbReference type="STRING" id="649639.Bcell_2254"/>
<feature type="transmembrane region" description="Helical" evidence="1">
    <location>
        <begin position="169"/>
        <end position="189"/>
    </location>
</feature>